<reference evidence="1" key="1">
    <citation type="submission" date="2023-04" db="EMBL/GenBank/DDBJ databases">
        <title>Draft Genome sequencing of Naganishia species isolated from polar environments using Oxford Nanopore Technology.</title>
        <authorList>
            <person name="Leo P."/>
            <person name="Venkateswaran K."/>
        </authorList>
    </citation>
    <scope>NUCLEOTIDE SEQUENCE</scope>
    <source>
        <strain evidence="1">MNA-CCFEE 5262</strain>
    </source>
</reference>
<comment type="caution">
    <text evidence="1">The sequence shown here is derived from an EMBL/GenBank/DDBJ whole genome shotgun (WGS) entry which is preliminary data.</text>
</comment>
<proteinExistence type="predicted"/>
<protein>
    <submittedName>
        <fullName evidence="1">Uncharacterized protein</fullName>
    </submittedName>
</protein>
<name>A0ACC2WQ79_9TREE</name>
<accession>A0ACC2WQ79</accession>
<dbReference type="Proteomes" id="UP001230649">
    <property type="component" value="Unassembled WGS sequence"/>
</dbReference>
<sequence length="527" mass="56484">MNLANGSTSEGIARSSTPTTGSSAHRSGNRQPKSSGARGWNDVWDSSSDAEESVNAKPAFERSSHSQTTVKPALHHASSTPIPVPSAKGSKTTVVQSDGKEDRPPARSSSYTDISAPSPSSYGPRDDWTVLDTSEITEAEKVYEAGRNTRMQQAGTATSTFDSTSSGSSSALKPKTGPVGGSTRSFGSGVAGLSKSFINIALGTSSGASATGNGAIGKGKGKEAATPIQEGPGGPARRRVHGRDAIRPDIDEILRDPLHNLNGATVSQPGAAAVDRTGNTSVPASPSPQGADICYSSVSQYVPQVKGLTRARSLRTERRREKFVKVLSGKARDRGGSVDSAELRKMAWSGIPSEFRHIAWQMLLNYLPLPHQPRLTTLARKRREYAQLVEQAFGRGMTPADAQIWHQIEIDVPRTRPGVPLWACEATQRSLERILYVRAMRNPASGYVQGINDLVTPFFEVFLGAYVTCDPELFDVAHLPAAVLAAIEADSFWCLSKLLDGIQDNYITAQPGIHRLPHWQCTLMTKV</sequence>
<evidence type="ECO:0000313" key="1">
    <source>
        <dbReference type="EMBL" id="KAJ9113797.1"/>
    </source>
</evidence>
<organism evidence="1 2">
    <name type="scientific">Naganishia adeliensis</name>
    <dbReference type="NCBI Taxonomy" id="92952"/>
    <lineage>
        <taxon>Eukaryota</taxon>
        <taxon>Fungi</taxon>
        <taxon>Dikarya</taxon>
        <taxon>Basidiomycota</taxon>
        <taxon>Agaricomycotina</taxon>
        <taxon>Tremellomycetes</taxon>
        <taxon>Filobasidiales</taxon>
        <taxon>Filobasidiaceae</taxon>
        <taxon>Naganishia</taxon>
    </lineage>
</organism>
<evidence type="ECO:0000313" key="2">
    <source>
        <dbReference type="Proteomes" id="UP001230649"/>
    </source>
</evidence>
<keyword evidence="2" id="KW-1185">Reference proteome</keyword>
<dbReference type="EMBL" id="JASBWS010000011">
    <property type="protein sequence ID" value="KAJ9113797.1"/>
    <property type="molecule type" value="Genomic_DNA"/>
</dbReference>
<gene>
    <name evidence="1" type="ORF">QFC20_001824</name>
</gene>